<feature type="transmembrane region" description="Helical" evidence="1">
    <location>
        <begin position="98"/>
        <end position="124"/>
    </location>
</feature>
<proteinExistence type="predicted"/>
<keyword evidence="3" id="KW-1185">Reference proteome</keyword>
<organism evidence="2 3">
    <name type="scientific">Rhododendron griersonianum</name>
    <dbReference type="NCBI Taxonomy" id="479676"/>
    <lineage>
        <taxon>Eukaryota</taxon>
        <taxon>Viridiplantae</taxon>
        <taxon>Streptophyta</taxon>
        <taxon>Embryophyta</taxon>
        <taxon>Tracheophyta</taxon>
        <taxon>Spermatophyta</taxon>
        <taxon>Magnoliopsida</taxon>
        <taxon>eudicotyledons</taxon>
        <taxon>Gunneridae</taxon>
        <taxon>Pentapetalae</taxon>
        <taxon>asterids</taxon>
        <taxon>Ericales</taxon>
        <taxon>Ericaceae</taxon>
        <taxon>Ericoideae</taxon>
        <taxon>Rhodoreae</taxon>
        <taxon>Rhododendron</taxon>
    </lineage>
</organism>
<gene>
    <name evidence="2" type="ORF">RHGRI_027252</name>
</gene>
<dbReference type="Proteomes" id="UP000823749">
    <property type="component" value="Chromosome 9"/>
</dbReference>
<dbReference type="AlphaFoldDB" id="A0AAV6J0R3"/>
<keyword evidence="1" id="KW-0472">Membrane</keyword>
<keyword evidence="1" id="KW-1133">Transmembrane helix</keyword>
<protein>
    <submittedName>
        <fullName evidence="2">Uncharacterized protein</fullName>
    </submittedName>
</protein>
<dbReference type="EMBL" id="JACTNZ010000009">
    <property type="protein sequence ID" value="KAG5532940.1"/>
    <property type="molecule type" value="Genomic_DNA"/>
</dbReference>
<evidence type="ECO:0000313" key="3">
    <source>
        <dbReference type="Proteomes" id="UP000823749"/>
    </source>
</evidence>
<reference evidence="2" key="1">
    <citation type="submission" date="2020-08" db="EMBL/GenBank/DDBJ databases">
        <title>Plant Genome Project.</title>
        <authorList>
            <person name="Zhang R.-G."/>
        </authorList>
    </citation>
    <scope>NUCLEOTIDE SEQUENCE</scope>
    <source>
        <strain evidence="2">WSP0</strain>
        <tissue evidence="2">Leaf</tissue>
    </source>
</reference>
<accession>A0AAV6J0R3</accession>
<keyword evidence="1" id="KW-0812">Transmembrane</keyword>
<name>A0AAV6J0R3_9ERIC</name>
<evidence type="ECO:0000256" key="1">
    <source>
        <dbReference type="SAM" id="Phobius"/>
    </source>
</evidence>
<sequence length="426" mass="46700">MFPFPKSLKLNVPYLLRFKEYWRAGDEDFVPGGEREGINGVVLEQGRSGPVNSRAVWGVRSSCLGIMRTGENRSKAVEIEMVVSQRALQMGTSFPCRICVVGFLFGVCLTTLFLAALTSGSFAFGGISFSSFSNGITSWNTTTTSDLSNIDQEKVSFLYSAWSALLNESMKGEGDQLPQGNSIDDIQEEELGELIFFNTNTFSLGSQVDWDLPPKFDEYIGEEFEDCEGHIVEDVHVVADGKYNFLGENDYEISPLPIVVNGMHIPISNIKSSQDNVEENCAFNYTPMGISTAPKEVTPILINGSCILLGSDIPSIIGQLCLWRDFVLFVFNGITSWNLTTSDLSNIDQEKVSFLYSAWSALLNESMKGEGDQLPQGADQLDRSVPSICDAREVSYVGLDDGNHTFEVCTNGSGGTSCASYNWTVG</sequence>
<comment type="caution">
    <text evidence="2">The sequence shown here is derived from an EMBL/GenBank/DDBJ whole genome shotgun (WGS) entry which is preliminary data.</text>
</comment>
<evidence type="ECO:0000313" key="2">
    <source>
        <dbReference type="EMBL" id="KAG5532940.1"/>
    </source>
</evidence>